<feature type="transmembrane region" description="Helical" evidence="6">
    <location>
        <begin position="40"/>
        <end position="61"/>
    </location>
</feature>
<dbReference type="EMBL" id="KN741780">
    <property type="protein sequence ID" value="KIH53211.1"/>
    <property type="molecule type" value="Genomic_DNA"/>
</dbReference>
<sequence length="139" mass="15819">MYYSRWKIYKLINARRCSFFQHQATTCHIRLLVQALTVQSLVPLFSHFPASGMFILAQIGVISSYTYSYIIIPCLSISAFVDPIITIHYVVPFRVYVRRTLGMTVETNTTPGPTPTHRLWRASSIKSIIGVAKSRSSVF</sequence>
<dbReference type="OrthoDB" id="5816804at2759"/>
<evidence type="ECO:0000313" key="8">
    <source>
        <dbReference type="Proteomes" id="UP000054047"/>
    </source>
</evidence>
<comment type="subcellular location">
    <subcellularLocation>
        <location evidence="1">Membrane</location>
        <topology evidence="1">Multi-pass membrane protein</topology>
    </subcellularLocation>
</comment>
<name>A0A0C2G851_9BILA</name>
<keyword evidence="8" id="KW-1185">Reference proteome</keyword>
<evidence type="ECO:0000313" key="7">
    <source>
        <dbReference type="EMBL" id="KIH53211.1"/>
    </source>
</evidence>
<dbReference type="Pfam" id="PF10317">
    <property type="entry name" value="7TM_GPCR_Srd"/>
    <property type="match status" value="1"/>
</dbReference>
<comment type="similarity">
    <text evidence="2">Belongs to the nematode receptor-like protein srd family.</text>
</comment>
<evidence type="ECO:0000256" key="3">
    <source>
        <dbReference type="ARBA" id="ARBA00022692"/>
    </source>
</evidence>
<dbReference type="PANTHER" id="PTHR22945">
    <property type="entry name" value="SERPENTINE RECEPTOR, CLASS D DELTA"/>
    <property type="match status" value="1"/>
</dbReference>
<accession>A0A0C2G851</accession>
<protein>
    <submittedName>
        <fullName evidence="7">Uncharacterized protein</fullName>
    </submittedName>
</protein>
<keyword evidence="5 6" id="KW-0472">Membrane</keyword>
<evidence type="ECO:0000256" key="5">
    <source>
        <dbReference type="ARBA" id="ARBA00023136"/>
    </source>
</evidence>
<evidence type="ECO:0000256" key="1">
    <source>
        <dbReference type="ARBA" id="ARBA00004141"/>
    </source>
</evidence>
<dbReference type="AlphaFoldDB" id="A0A0C2G851"/>
<evidence type="ECO:0000256" key="6">
    <source>
        <dbReference type="SAM" id="Phobius"/>
    </source>
</evidence>
<proteinExistence type="inferred from homology"/>
<gene>
    <name evidence="7" type="ORF">ANCDUO_16667</name>
</gene>
<dbReference type="GO" id="GO:0016020">
    <property type="term" value="C:membrane"/>
    <property type="evidence" value="ECO:0007669"/>
    <property type="project" value="UniProtKB-SubCell"/>
</dbReference>
<keyword evidence="3 6" id="KW-0812">Transmembrane</keyword>
<reference evidence="7 8" key="1">
    <citation type="submission" date="2013-12" db="EMBL/GenBank/DDBJ databases">
        <title>Draft genome of the parsitic nematode Ancylostoma duodenale.</title>
        <authorList>
            <person name="Mitreva M."/>
        </authorList>
    </citation>
    <scope>NUCLEOTIDE SEQUENCE [LARGE SCALE GENOMIC DNA]</scope>
    <source>
        <strain evidence="7 8">Zhejiang</strain>
    </source>
</reference>
<evidence type="ECO:0000256" key="4">
    <source>
        <dbReference type="ARBA" id="ARBA00022989"/>
    </source>
</evidence>
<dbReference type="PANTHER" id="PTHR22945:SF96">
    <property type="entry name" value="SERPENTINE RECEPTOR, CLASS D (DELTA)"/>
    <property type="match status" value="1"/>
</dbReference>
<feature type="transmembrane region" description="Helical" evidence="6">
    <location>
        <begin position="67"/>
        <end position="91"/>
    </location>
</feature>
<dbReference type="InterPro" id="IPR019421">
    <property type="entry name" value="7TM_GPCR_serpentine_rcpt_Srd"/>
</dbReference>
<dbReference type="InterPro" id="IPR050920">
    <property type="entry name" value="Nematode_rcpt-like_delta"/>
</dbReference>
<evidence type="ECO:0000256" key="2">
    <source>
        <dbReference type="ARBA" id="ARBA00009166"/>
    </source>
</evidence>
<keyword evidence="4 6" id="KW-1133">Transmembrane helix</keyword>
<dbReference type="Proteomes" id="UP000054047">
    <property type="component" value="Unassembled WGS sequence"/>
</dbReference>
<organism evidence="7 8">
    <name type="scientific">Ancylostoma duodenale</name>
    <dbReference type="NCBI Taxonomy" id="51022"/>
    <lineage>
        <taxon>Eukaryota</taxon>
        <taxon>Metazoa</taxon>
        <taxon>Ecdysozoa</taxon>
        <taxon>Nematoda</taxon>
        <taxon>Chromadorea</taxon>
        <taxon>Rhabditida</taxon>
        <taxon>Rhabditina</taxon>
        <taxon>Rhabditomorpha</taxon>
        <taxon>Strongyloidea</taxon>
        <taxon>Ancylostomatidae</taxon>
        <taxon>Ancylostomatinae</taxon>
        <taxon>Ancylostoma</taxon>
    </lineage>
</organism>